<feature type="transmembrane region" description="Helical" evidence="5">
    <location>
        <begin position="261"/>
        <end position="286"/>
    </location>
</feature>
<evidence type="ECO:0000256" key="3">
    <source>
        <dbReference type="ARBA" id="ARBA00022989"/>
    </source>
</evidence>
<feature type="transmembrane region" description="Helical" evidence="5">
    <location>
        <begin position="92"/>
        <end position="114"/>
    </location>
</feature>
<feature type="transmembrane region" description="Helical" evidence="5">
    <location>
        <begin position="298"/>
        <end position="323"/>
    </location>
</feature>
<gene>
    <name evidence="6" type="ORF">ACFS25_25610</name>
</gene>
<keyword evidence="3 5" id="KW-1133">Transmembrane helix</keyword>
<dbReference type="InterPro" id="IPR052556">
    <property type="entry name" value="PolySynth_Transporter"/>
</dbReference>
<keyword evidence="7" id="KW-1185">Reference proteome</keyword>
<dbReference type="InterPro" id="IPR002797">
    <property type="entry name" value="Polysacc_synth"/>
</dbReference>
<name>A0ABW6ARE1_9BACT</name>
<evidence type="ECO:0000313" key="6">
    <source>
        <dbReference type="EMBL" id="MFD2937184.1"/>
    </source>
</evidence>
<comment type="caution">
    <text evidence="6">The sequence shown here is derived from an EMBL/GenBank/DDBJ whole genome shotgun (WGS) entry which is preliminary data.</text>
</comment>
<sequence>MFSKEVAAVNTTDTSLVDHSESSLSVDTMNMAPPVARKRGILSNSILKRFAVNVASLFSLHVANMLLPLLTVPYVVRIIGPERLGLLNFSQAFVAYFTLLINYGFDMASVRAIAADRTNKELANRVFSEVVVGKSLLWVVSTIIFGLITYFAPEFREHYWLHICTYIGSIGIVFFPVWLYQAMEKLGRVALFNMIIKVLVTLTVFVFIRKPEDYIYQNLSLSLSQVVISIIAFSWAVNRFQITFSWPAKAQLLKRFRDDSTLFFTSVVATIYAGSNIFLLGIFSTAYNVGIFSAGTRIVGIAQAFVSLALNQAFFPIVANAFGQSQEKGLNVVRTIFFPVTLLMILISAGLWLIAPIFISLFYGARFEDAVIVLRIVSLLPITLGLNSLLGVHTMLSLRMDKAFFRVSAIGSVVSLTLNALLIQRFGHIGVASSWVTTEVFVVVSFYVYLRYKGVHIIKLAYLRDAVTFSKNQLATLFKQ</sequence>
<dbReference type="CDD" id="cd13128">
    <property type="entry name" value="MATE_Wzx_like"/>
    <property type="match status" value="1"/>
</dbReference>
<feature type="transmembrane region" description="Helical" evidence="5">
    <location>
        <begin position="429"/>
        <end position="450"/>
    </location>
</feature>
<keyword evidence="4 5" id="KW-0472">Membrane</keyword>
<dbReference type="Proteomes" id="UP001597512">
    <property type="component" value="Unassembled WGS sequence"/>
</dbReference>
<evidence type="ECO:0000256" key="4">
    <source>
        <dbReference type="ARBA" id="ARBA00023136"/>
    </source>
</evidence>
<accession>A0ABW6ARE1</accession>
<dbReference type="PANTHER" id="PTHR43424:SF1">
    <property type="entry name" value="LOCUS PUTATIVE PROTEIN 1-RELATED"/>
    <property type="match status" value="1"/>
</dbReference>
<feature type="transmembrane region" description="Helical" evidence="5">
    <location>
        <begin position="159"/>
        <end position="180"/>
    </location>
</feature>
<evidence type="ECO:0000256" key="5">
    <source>
        <dbReference type="SAM" id="Phobius"/>
    </source>
</evidence>
<dbReference type="RefSeq" id="WP_381506733.1">
    <property type="nucleotide sequence ID" value="NZ_JBHUOM010000023.1"/>
</dbReference>
<evidence type="ECO:0000313" key="7">
    <source>
        <dbReference type="Proteomes" id="UP001597512"/>
    </source>
</evidence>
<feature type="transmembrane region" description="Helical" evidence="5">
    <location>
        <begin position="214"/>
        <end position="240"/>
    </location>
</feature>
<feature type="transmembrane region" description="Helical" evidence="5">
    <location>
        <begin position="370"/>
        <end position="392"/>
    </location>
</feature>
<feature type="transmembrane region" description="Helical" evidence="5">
    <location>
        <begin position="335"/>
        <end position="364"/>
    </location>
</feature>
<feature type="transmembrane region" description="Helical" evidence="5">
    <location>
        <begin position="189"/>
        <end position="208"/>
    </location>
</feature>
<protein>
    <submittedName>
        <fullName evidence="6">Flippase</fullName>
    </submittedName>
</protein>
<keyword evidence="2 5" id="KW-0812">Transmembrane</keyword>
<dbReference type="EMBL" id="JBHUOM010000023">
    <property type="protein sequence ID" value="MFD2937184.1"/>
    <property type="molecule type" value="Genomic_DNA"/>
</dbReference>
<dbReference type="PANTHER" id="PTHR43424">
    <property type="entry name" value="LOCUS PUTATIVE PROTEIN 1-RELATED"/>
    <property type="match status" value="1"/>
</dbReference>
<evidence type="ECO:0000256" key="2">
    <source>
        <dbReference type="ARBA" id="ARBA00022692"/>
    </source>
</evidence>
<feature type="transmembrane region" description="Helical" evidence="5">
    <location>
        <begin position="404"/>
        <end position="423"/>
    </location>
</feature>
<proteinExistence type="predicted"/>
<organism evidence="6 7">
    <name type="scientific">Spirosoma flavum</name>
    <dbReference type="NCBI Taxonomy" id="2048557"/>
    <lineage>
        <taxon>Bacteria</taxon>
        <taxon>Pseudomonadati</taxon>
        <taxon>Bacteroidota</taxon>
        <taxon>Cytophagia</taxon>
        <taxon>Cytophagales</taxon>
        <taxon>Cytophagaceae</taxon>
        <taxon>Spirosoma</taxon>
    </lineage>
</organism>
<feature type="transmembrane region" description="Helical" evidence="5">
    <location>
        <begin position="135"/>
        <end position="153"/>
    </location>
</feature>
<evidence type="ECO:0000256" key="1">
    <source>
        <dbReference type="ARBA" id="ARBA00004141"/>
    </source>
</evidence>
<reference evidence="7" key="1">
    <citation type="journal article" date="2019" name="Int. J. Syst. Evol. Microbiol.">
        <title>The Global Catalogue of Microorganisms (GCM) 10K type strain sequencing project: providing services to taxonomists for standard genome sequencing and annotation.</title>
        <authorList>
            <consortium name="The Broad Institute Genomics Platform"/>
            <consortium name="The Broad Institute Genome Sequencing Center for Infectious Disease"/>
            <person name="Wu L."/>
            <person name="Ma J."/>
        </authorList>
    </citation>
    <scope>NUCLEOTIDE SEQUENCE [LARGE SCALE GENOMIC DNA]</scope>
    <source>
        <strain evidence="7">KCTC 52490</strain>
    </source>
</reference>
<feature type="transmembrane region" description="Helical" evidence="5">
    <location>
        <begin position="50"/>
        <end position="72"/>
    </location>
</feature>
<comment type="subcellular location">
    <subcellularLocation>
        <location evidence="1">Membrane</location>
        <topology evidence="1">Multi-pass membrane protein</topology>
    </subcellularLocation>
</comment>
<dbReference type="Pfam" id="PF01943">
    <property type="entry name" value="Polysacc_synt"/>
    <property type="match status" value="1"/>
</dbReference>